<protein>
    <submittedName>
        <fullName evidence="2">Alpha/beta hydrolase</fullName>
    </submittedName>
</protein>
<dbReference type="Gene3D" id="3.40.50.1820">
    <property type="entry name" value="alpha/beta hydrolase"/>
    <property type="match status" value="1"/>
</dbReference>
<accession>A0A6L9SCQ6</accession>
<dbReference type="Pfam" id="PF12697">
    <property type="entry name" value="Abhydrolase_6"/>
    <property type="match status" value="1"/>
</dbReference>
<organism evidence="2 3">
    <name type="scientific">Phytoactinopolyspora halotolerans</name>
    <dbReference type="NCBI Taxonomy" id="1981512"/>
    <lineage>
        <taxon>Bacteria</taxon>
        <taxon>Bacillati</taxon>
        <taxon>Actinomycetota</taxon>
        <taxon>Actinomycetes</taxon>
        <taxon>Jiangellales</taxon>
        <taxon>Jiangellaceae</taxon>
        <taxon>Phytoactinopolyspora</taxon>
    </lineage>
</organism>
<dbReference type="Proteomes" id="UP000475214">
    <property type="component" value="Unassembled WGS sequence"/>
</dbReference>
<dbReference type="SUPFAM" id="SSF53474">
    <property type="entry name" value="alpha/beta-Hydrolases"/>
    <property type="match status" value="1"/>
</dbReference>
<evidence type="ECO:0000313" key="2">
    <source>
        <dbReference type="EMBL" id="NEE02372.1"/>
    </source>
</evidence>
<proteinExistence type="predicted"/>
<keyword evidence="3" id="KW-1185">Reference proteome</keyword>
<evidence type="ECO:0000259" key="1">
    <source>
        <dbReference type="Pfam" id="PF12697"/>
    </source>
</evidence>
<dbReference type="EMBL" id="JAAGOA010000014">
    <property type="protein sequence ID" value="NEE02372.1"/>
    <property type="molecule type" value="Genomic_DNA"/>
</dbReference>
<feature type="domain" description="AB hydrolase-1" evidence="1">
    <location>
        <begin position="33"/>
        <end position="244"/>
    </location>
</feature>
<dbReference type="AlphaFoldDB" id="A0A6L9SCQ6"/>
<dbReference type="PRINTS" id="PR00111">
    <property type="entry name" value="ABHYDROLASE"/>
</dbReference>
<dbReference type="InterPro" id="IPR000073">
    <property type="entry name" value="AB_hydrolase_1"/>
</dbReference>
<dbReference type="InterPro" id="IPR029058">
    <property type="entry name" value="AB_hydrolase_fold"/>
</dbReference>
<dbReference type="PANTHER" id="PTHR46438:SF11">
    <property type="entry name" value="LIPASE-RELATED"/>
    <property type="match status" value="1"/>
</dbReference>
<name>A0A6L9SCQ6_9ACTN</name>
<reference evidence="2 3" key="1">
    <citation type="submission" date="2020-02" db="EMBL/GenBank/DDBJ databases">
        <authorList>
            <person name="Li X.-J."/>
            <person name="Han X.-M."/>
        </authorList>
    </citation>
    <scope>NUCLEOTIDE SEQUENCE [LARGE SCALE GENOMIC DNA]</scope>
    <source>
        <strain evidence="2 3">CCTCC AB 2017055</strain>
    </source>
</reference>
<dbReference type="GO" id="GO:0016787">
    <property type="term" value="F:hydrolase activity"/>
    <property type="evidence" value="ECO:0007669"/>
    <property type="project" value="UniProtKB-KW"/>
</dbReference>
<dbReference type="PANTHER" id="PTHR46438">
    <property type="entry name" value="ALPHA/BETA-HYDROLASES SUPERFAMILY PROTEIN"/>
    <property type="match status" value="1"/>
</dbReference>
<comment type="caution">
    <text evidence="2">The sequence shown here is derived from an EMBL/GenBank/DDBJ whole genome shotgun (WGS) entry which is preliminary data.</text>
</comment>
<keyword evidence="2" id="KW-0378">Hydrolase</keyword>
<gene>
    <name evidence="2" type="ORF">G1H10_19545</name>
</gene>
<sequence length="264" mass="28013">MAGDADWGGPEFTETAGTRMHAAVLGPSGAEPVVCVHGLGVSHRYFGPFARSLAHEVRVVAPDLPGFGRTAAPSRHVLDVRELSEALAKWLRATGRAGAVMVANSAGCQVVVDLAAHAPDLVGPVVLNGPTVDRHARSVPRQIVRLIANVPLERPSLGLLVARDYLSCGPRRVWGTFRCLLDDPVEGKLPAVQSRAVVVRGARDPVSSRAWAAEVAGLLPRGSLVEVPGAGHTLNYSAPEELARITRELMRDAGNQTTQMKEES</sequence>
<evidence type="ECO:0000313" key="3">
    <source>
        <dbReference type="Proteomes" id="UP000475214"/>
    </source>
</evidence>